<dbReference type="GO" id="GO:0003677">
    <property type="term" value="F:DNA binding"/>
    <property type="evidence" value="ECO:0007669"/>
    <property type="project" value="UniProtKB-KW"/>
</dbReference>
<dbReference type="RefSeq" id="WP_183335850.1">
    <property type="nucleotide sequence ID" value="NZ_BMHX01000007.1"/>
</dbReference>
<evidence type="ECO:0000313" key="2">
    <source>
        <dbReference type="EMBL" id="MBB6169475.1"/>
    </source>
</evidence>
<comment type="caution">
    <text evidence="2">The sequence shown here is derived from an EMBL/GenBank/DDBJ whole genome shotgun (WGS) entry which is preliminary data.</text>
</comment>
<keyword evidence="3" id="KW-1185">Reference proteome</keyword>
<keyword evidence="2" id="KW-0238">DNA-binding</keyword>
<sequence length="202" mass="22237">MLTTPTTPVDAPRAVMWTVRQVADRDGVSKQAVSKKVKELVEKHGLSVERDAQGRVVALNVAEYDHLRGRYGDPSKAQAPRQADVPQTAPSESYDEALRQKTWHEAERRRLEVEELKGKLVRVDEVEHAVAESGAAIARIIDRLPAAADDLAAAVAREGTHGLRVALKGLANGMRESIANELDKLVVSRRREDETEAEPVEP</sequence>
<dbReference type="EMBL" id="JACHEH010000007">
    <property type="protein sequence ID" value="MBB6169475.1"/>
    <property type="molecule type" value="Genomic_DNA"/>
</dbReference>
<reference evidence="2 3" key="1">
    <citation type="submission" date="2020-08" db="EMBL/GenBank/DDBJ databases">
        <title>Genomic Encyclopedia of Type Strains, Phase IV (KMG-IV): sequencing the most valuable type-strain genomes for metagenomic binning, comparative biology and taxonomic classification.</title>
        <authorList>
            <person name="Goeker M."/>
        </authorList>
    </citation>
    <scope>NUCLEOTIDE SEQUENCE [LARGE SCALE GENOMIC DNA]</scope>
    <source>
        <strain evidence="2 3">DSM 101465</strain>
    </source>
</reference>
<proteinExistence type="predicted"/>
<feature type="region of interest" description="Disordered" evidence="1">
    <location>
        <begin position="69"/>
        <end position="97"/>
    </location>
</feature>
<dbReference type="Proteomes" id="UP000588017">
    <property type="component" value="Unassembled WGS sequence"/>
</dbReference>
<accession>A0A841KB11</accession>
<evidence type="ECO:0000313" key="3">
    <source>
        <dbReference type="Proteomes" id="UP000588017"/>
    </source>
</evidence>
<evidence type="ECO:0000256" key="1">
    <source>
        <dbReference type="SAM" id="MobiDB-lite"/>
    </source>
</evidence>
<protein>
    <submittedName>
        <fullName evidence="2">DNA-binding transcriptional ArsR family regulator</fullName>
    </submittedName>
</protein>
<dbReference type="AlphaFoldDB" id="A0A841KB11"/>
<name>A0A841KB11_9HYPH</name>
<gene>
    <name evidence="2" type="ORF">HNQ73_003117</name>
</gene>
<organism evidence="2 3">
    <name type="scientific">Chelatococcus composti</name>
    <dbReference type="NCBI Taxonomy" id="1743235"/>
    <lineage>
        <taxon>Bacteria</taxon>
        <taxon>Pseudomonadati</taxon>
        <taxon>Pseudomonadota</taxon>
        <taxon>Alphaproteobacteria</taxon>
        <taxon>Hyphomicrobiales</taxon>
        <taxon>Chelatococcaceae</taxon>
        <taxon>Chelatococcus</taxon>
    </lineage>
</organism>